<dbReference type="AlphaFoldDB" id="A0AAQ3N3T2"/>
<evidence type="ECO:0000256" key="2">
    <source>
        <dbReference type="SAM" id="Phobius"/>
    </source>
</evidence>
<reference evidence="3 4" key="1">
    <citation type="journal article" date="2023" name="Life. Sci Alliance">
        <title>Evolutionary insights into 3D genome organization and epigenetic landscape of Vigna mungo.</title>
        <authorList>
            <person name="Junaid A."/>
            <person name="Singh B."/>
            <person name="Bhatia S."/>
        </authorList>
    </citation>
    <scope>NUCLEOTIDE SEQUENCE [LARGE SCALE GENOMIC DNA]</scope>
    <source>
        <strain evidence="3">Urdbean</strain>
    </source>
</reference>
<dbReference type="Proteomes" id="UP001374535">
    <property type="component" value="Chromosome 7"/>
</dbReference>
<organism evidence="3 4">
    <name type="scientific">Vigna mungo</name>
    <name type="common">Black gram</name>
    <name type="synonym">Phaseolus mungo</name>
    <dbReference type="NCBI Taxonomy" id="3915"/>
    <lineage>
        <taxon>Eukaryota</taxon>
        <taxon>Viridiplantae</taxon>
        <taxon>Streptophyta</taxon>
        <taxon>Embryophyta</taxon>
        <taxon>Tracheophyta</taxon>
        <taxon>Spermatophyta</taxon>
        <taxon>Magnoliopsida</taxon>
        <taxon>eudicotyledons</taxon>
        <taxon>Gunneridae</taxon>
        <taxon>Pentapetalae</taxon>
        <taxon>rosids</taxon>
        <taxon>fabids</taxon>
        <taxon>Fabales</taxon>
        <taxon>Fabaceae</taxon>
        <taxon>Papilionoideae</taxon>
        <taxon>50 kb inversion clade</taxon>
        <taxon>NPAAA clade</taxon>
        <taxon>indigoferoid/millettioid clade</taxon>
        <taxon>Phaseoleae</taxon>
        <taxon>Vigna</taxon>
    </lineage>
</organism>
<feature type="non-terminal residue" evidence="3">
    <location>
        <position position="1"/>
    </location>
</feature>
<feature type="region of interest" description="Disordered" evidence="1">
    <location>
        <begin position="29"/>
        <end position="64"/>
    </location>
</feature>
<name>A0AAQ3N3T2_VIGMU</name>
<keyword evidence="4" id="KW-1185">Reference proteome</keyword>
<keyword evidence="2" id="KW-1133">Transmembrane helix</keyword>
<gene>
    <name evidence="3" type="ORF">V8G54_022687</name>
</gene>
<keyword evidence="2" id="KW-0472">Membrane</keyword>
<feature type="transmembrane region" description="Helical" evidence="2">
    <location>
        <begin position="108"/>
        <end position="129"/>
    </location>
</feature>
<proteinExistence type="predicted"/>
<dbReference type="EMBL" id="CP144694">
    <property type="protein sequence ID" value="WVZ01881.1"/>
    <property type="molecule type" value="Genomic_DNA"/>
</dbReference>
<feature type="compositionally biased region" description="Pro residues" evidence="1">
    <location>
        <begin position="30"/>
        <end position="60"/>
    </location>
</feature>
<evidence type="ECO:0000313" key="3">
    <source>
        <dbReference type="EMBL" id="WVZ01881.1"/>
    </source>
</evidence>
<protein>
    <submittedName>
        <fullName evidence="3">Uncharacterized protein</fullName>
    </submittedName>
</protein>
<keyword evidence="2" id="KW-0812">Transmembrane</keyword>
<evidence type="ECO:0000313" key="4">
    <source>
        <dbReference type="Proteomes" id="UP001374535"/>
    </source>
</evidence>
<evidence type="ECO:0000256" key="1">
    <source>
        <dbReference type="SAM" id="MobiDB-lite"/>
    </source>
</evidence>
<sequence>PFLLPHHVIPQRLPFSDLLLLPRCARLLPSSPPKPSPSPTTPPPTSPSTTPPQPPLPLLHPLPRRPQRPVLHRLLSLRRRPPALALSPASNSIDSFENSGASSSGSRLNGVVLLPLFSFVLLLLLYQGFSISFERVREKHTFGLQICFSFQRRQRAATAECGGSRVRQSLRVASLPRVF</sequence>
<accession>A0AAQ3N3T2</accession>